<reference evidence="3" key="1">
    <citation type="journal article" date="2021" name="Nat. Commun.">
        <title>Genetic determinants of endophytism in the Arabidopsis root mycobiome.</title>
        <authorList>
            <person name="Mesny F."/>
            <person name="Miyauchi S."/>
            <person name="Thiergart T."/>
            <person name="Pickel B."/>
            <person name="Atanasova L."/>
            <person name="Karlsson M."/>
            <person name="Huettel B."/>
            <person name="Barry K.W."/>
            <person name="Haridas S."/>
            <person name="Chen C."/>
            <person name="Bauer D."/>
            <person name="Andreopoulos W."/>
            <person name="Pangilinan J."/>
            <person name="LaButti K."/>
            <person name="Riley R."/>
            <person name="Lipzen A."/>
            <person name="Clum A."/>
            <person name="Drula E."/>
            <person name="Henrissat B."/>
            <person name="Kohler A."/>
            <person name="Grigoriev I.V."/>
            <person name="Martin F.M."/>
            <person name="Hacquard S."/>
        </authorList>
    </citation>
    <scope>NUCLEOTIDE SEQUENCE</scope>
    <source>
        <strain evidence="3">MPI-CAGE-CH-0230</strain>
    </source>
</reference>
<evidence type="ECO:0000256" key="1">
    <source>
        <dbReference type="SAM" id="MobiDB-lite"/>
    </source>
</evidence>
<sequence length="498" mass="55499">MSGGLLEIPAFVIGVAGLFTSCVDAFGYFKLYQNATRDIEIILVKLDIEKARLIIWGENVGMLSADRRSPQLLDERMANLVKRVLEQIHELLTDSDKLTTTYGLRIPGSSFSRAVDYLSAKSQLIYKASSDRFWVRNASRLAGFTRGSRAARTKWAIHEREKFQELVNNLGHFIDRLIELIHVSREILDRVVVEDIESIIDISCLTIVEDATESYPVYLEAARSAKALTEAGTLDRRTLEEHIRDRSDIEPAQSGPTEGSEGSESELEFCSRYIVLTSPCRTRTTDEPCDVRFLGYQVTMGLSGQNYRPKWDVSSHTRVSRNTIWSIVERSINVSAVIKEKVEYGVLGSLLKLGTSDSDSEATPEQLAFIKAGLPLLNLYIYCSPCVCLIHTAITVCKELESPYVTVQLRPDSRLASSCCSTVGRSLGMRDIGEWIRTNEATATNGSTPNALAKFRPSVYRQVYRAGAGGYGLPHCDSRTTISRVKETSKLVPGRFGR</sequence>
<dbReference type="GeneID" id="70190767"/>
<dbReference type="Pfam" id="PF14479">
    <property type="entry name" value="HeLo"/>
    <property type="match status" value="1"/>
</dbReference>
<gene>
    <name evidence="3" type="ORF">B0I36DRAFT_388138</name>
</gene>
<evidence type="ECO:0000259" key="2">
    <source>
        <dbReference type="Pfam" id="PF14479"/>
    </source>
</evidence>
<evidence type="ECO:0000313" key="3">
    <source>
        <dbReference type="EMBL" id="KAH7021431.1"/>
    </source>
</evidence>
<keyword evidence="3" id="KW-0640">Prion</keyword>
<dbReference type="InterPro" id="IPR038305">
    <property type="entry name" value="HeLo_sf"/>
</dbReference>
<protein>
    <submittedName>
        <fullName evidence="3">Prion-inhibition and propagation-domain-containing protein</fullName>
    </submittedName>
</protein>
<accession>A0A9P9BKP8</accession>
<dbReference type="InterPro" id="IPR029498">
    <property type="entry name" value="HeLo_dom"/>
</dbReference>
<dbReference type="Gene3D" id="1.20.120.1020">
    <property type="entry name" value="Prion-inhibition and propagation, HeLo domain"/>
    <property type="match status" value="1"/>
</dbReference>
<dbReference type="RefSeq" id="XP_046007632.1">
    <property type="nucleotide sequence ID" value="XM_046161221.1"/>
</dbReference>
<evidence type="ECO:0000313" key="4">
    <source>
        <dbReference type="Proteomes" id="UP000756346"/>
    </source>
</evidence>
<dbReference type="AlphaFoldDB" id="A0A9P9BKP8"/>
<dbReference type="OrthoDB" id="20872at2759"/>
<feature type="region of interest" description="Disordered" evidence="1">
    <location>
        <begin position="240"/>
        <end position="265"/>
    </location>
</feature>
<name>A0A9P9BKP8_9PEZI</name>
<feature type="compositionally biased region" description="Basic and acidic residues" evidence="1">
    <location>
        <begin position="240"/>
        <end position="249"/>
    </location>
</feature>
<dbReference type="Proteomes" id="UP000756346">
    <property type="component" value="Unassembled WGS sequence"/>
</dbReference>
<organism evidence="3 4">
    <name type="scientific">Microdochium trichocladiopsis</name>
    <dbReference type="NCBI Taxonomy" id="1682393"/>
    <lineage>
        <taxon>Eukaryota</taxon>
        <taxon>Fungi</taxon>
        <taxon>Dikarya</taxon>
        <taxon>Ascomycota</taxon>
        <taxon>Pezizomycotina</taxon>
        <taxon>Sordariomycetes</taxon>
        <taxon>Xylariomycetidae</taxon>
        <taxon>Xylariales</taxon>
        <taxon>Microdochiaceae</taxon>
        <taxon>Microdochium</taxon>
    </lineage>
</organism>
<feature type="domain" description="Prion-inhibition and propagation HeLo" evidence="2">
    <location>
        <begin position="12"/>
        <end position="206"/>
    </location>
</feature>
<dbReference type="PANTHER" id="PTHR37542">
    <property type="entry name" value="HELO DOMAIN-CONTAINING PROTEIN-RELATED"/>
    <property type="match status" value="1"/>
</dbReference>
<dbReference type="EMBL" id="JAGTJQ010000010">
    <property type="protein sequence ID" value="KAH7021431.1"/>
    <property type="molecule type" value="Genomic_DNA"/>
</dbReference>
<proteinExistence type="predicted"/>
<keyword evidence="3" id="KW-0034">Amyloid</keyword>
<comment type="caution">
    <text evidence="3">The sequence shown here is derived from an EMBL/GenBank/DDBJ whole genome shotgun (WGS) entry which is preliminary data.</text>
</comment>
<keyword evidence="4" id="KW-1185">Reference proteome</keyword>